<dbReference type="PANTHER" id="PTHR14845">
    <property type="entry name" value="COILED-COIL DOMAIN-CONTAINING 166"/>
    <property type="match status" value="1"/>
</dbReference>
<feature type="compositionally biased region" description="Low complexity" evidence="2">
    <location>
        <begin position="21"/>
        <end position="38"/>
    </location>
</feature>
<evidence type="ECO:0000256" key="1">
    <source>
        <dbReference type="SAM" id="Coils"/>
    </source>
</evidence>
<keyword evidence="4" id="KW-1185">Reference proteome</keyword>
<gene>
    <name evidence="3" type="ORF">SCF082_LOCUS13898</name>
</gene>
<reference evidence="3 4" key="1">
    <citation type="submission" date="2024-02" db="EMBL/GenBank/DDBJ databases">
        <authorList>
            <person name="Chen Y."/>
            <person name="Shah S."/>
            <person name="Dougan E. K."/>
            <person name="Thang M."/>
            <person name="Chan C."/>
        </authorList>
    </citation>
    <scope>NUCLEOTIDE SEQUENCE [LARGE SCALE GENOMIC DNA]</scope>
</reference>
<evidence type="ECO:0000313" key="3">
    <source>
        <dbReference type="EMBL" id="CAK9017981.1"/>
    </source>
</evidence>
<keyword evidence="1" id="KW-0175">Coiled coil</keyword>
<proteinExistence type="predicted"/>
<evidence type="ECO:0000256" key="2">
    <source>
        <dbReference type="SAM" id="MobiDB-lite"/>
    </source>
</evidence>
<sequence length="915" mass="102377">MAKSPKKSGGKKKGKGKKEAGAAVEGPKAGDAAAGATTPAAAEDVLYQQSMESRMQGLKLRVDGLRAENAALKQRASKGEKDTHEFVAYFQNEMEKKDQMIAKLSTEIVEKEAAFDKTKAEVAEDCENRIKATQDELLETRTKLEARIKVMEDELAVLTEYKHKRDILSSRIAEAEKRAETLATEHKLELNDLERRYIEKHAKQQRDFESAIEVIKKKAREDAQQGLDTDTRKIIADNKRMVEELRFQLQTSDELQQQNRELDKTCKKFKRNLELAEEKEKEYANRGYFKESELSNAKQKVKSLERTLTQTIREADRARIEVEADHARKIENLQLEVSGLKQLVKLKNKELRNIRGLSQVILDQRTEVEQYFLEALDQVKKEVKLQREEDMRNSAYEYNKQLRKAQASNGGVQFPAIRASTELKPDNPSLIDHRSLGNQLSLQQGVKIELRDLSWEDRERVLRLLFAKINNIENQSTDILKDAAASGHGGLAAALPDQPTSSAMALDAQEGMNHENGPVESDLNVYAAGNATVRRDNIRKRKAANSIAKGGPSNVMRRMISAVKSGRQALAVTKTGQRMGSFEVSSKESTAIDQVRQQKPRELVPRVALDISQLENSSTPKIGANRAARSRQQRKAVAPFQVHRDDLQQKDSRPAAQPRTAPAVLELADLSPRLTAKRITRSRTRALEAQTVAEQQETFDGLLSSWDDRSSQSDGATKKRRYGKRSSKTRAAHLERQSRAFEQATKRQVSFDPFVSVAEYENQDAALRLASASIQTCHLVQSPRSRPVTAEFRRRDDELLSFNQQEERENTGDAEDTSDDDSEPEEASAHHFDVSDQDDLGGHDDDVSAEEEIGDTASETEVMVGAVTDPSTSTPVGLRVTPETNTPASGLSSFLARELDADSESLLATPEIRSI</sequence>
<feature type="coiled-coil region" evidence="1">
    <location>
        <begin position="238"/>
        <end position="350"/>
    </location>
</feature>
<feature type="compositionally biased region" description="Basic residues" evidence="2">
    <location>
        <begin position="718"/>
        <end position="731"/>
    </location>
</feature>
<feature type="region of interest" description="Disordered" evidence="2">
    <location>
        <begin position="704"/>
        <end position="743"/>
    </location>
</feature>
<comment type="caution">
    <text evidence="3">The sequence shown here is derived from an EMBL/GenBank/DDBJ whole genome shotgun (WGS) entry which is preliminary data.</text>
</comment>
<evidence type="ECO:0000313" key="4">
    <source>
        <dbReference type="Proteomes" id="UP001642464"/>
    </source>
</evidence>
<dbReference type="Proteomes" id="UP001642464">
    <property type="component" value="Unassembled WGS sequence"/>
</dbReference>
<feature type="region of interest" description="Disordered" evidence="2">
    <location>
        <begin position="1"/>
        <end position="38"/>
    </location>
</feature>
<organism evidence="3 4">
    <name type="scientific">Durusdinium trenchii</name>
    <dbReference type="NCBI Taxonomy" id="1381693"/>
    <lineage>
        <taxon>Eukaryota</taxon>
        <taxon>Sar</taxon>
        <taxon>Alveolata</taxon>
        <taxon>Dinophyceae</taxon>
        <taxon>Suessiales</taxon>
        <taxon>Symbiodiniaceae</taxon>
        <taxon>Durusdinium</taxon>
    </lineage>
</organism>
<feature type="compositionally biased region" description="Acidic residues" evidence="2">
    <location>
        <begin position="812"/>
        <end position="826"/>
    </location>
</feature>
<protein>
    <submittedName>
        <fullName evidence="3">Basal body-orientation factor 1 (Coiled-coil domain-containing protein 176)</fullName>
    </submittedName>
</protein>
<feature type="compositionally biased region" description="Basic and acidic residues" evidence="2">
    <location>
        <begin position="642"/>
        <end position="653"/>
    </location>
</feature>
<feature type="region of interest" description="Disordered" evidence="2">
    <location>
        <begin position="618"/>
        <end position="661"/>
    </location>
</feature>
<feature type="region of interest" description="Disordered" evidence="2">
    <location>
        <begin position="779"/>
        <end position="890"/>
    </location>
</feature>
<feature type="compositionally biased region" description="Basic residues" evidence="2">
    <location>
        <begin position="1"/>
        <end position="16"/>
    </location>
</feature>
<name>A0ABP0JU16_9DINO</name>
<feature type="coiled-coil region" evidence="1">
    <location>
        <begin position="48"/>
        <end position="196"/>
    </location>
</feature>
<feature type="compositionally biased region" description="Basic and acidic residues" evidence="2">
    <location>
        <begin position="827"/>
        <end position="846"/>
    </location>
</feature>
<dbReference type="PANTHER" id="PTHR14845:SF0">
    <property type="entry name" value="DUF4515 DOMAIN-CONTAINING PROTEIN"/>
    <property type="match status" value="1"/>
</dbReference>
<accession>A0ABP0JU16</accession>
<dbReference type="EMBL" id="CAXAMM010008637">
    <property type="protein sequence ID" value="CAK9017981.1"/>
    <property type="molecule type" value="Genomic_DNA"/>
</dbReference>